<gene>
    <name evidence="2" type="ORF">OLEAN_C31330</name>
</gene>
<organism evidence="2 3">
    <name type="scientific">Oleispira antarctica RB-8</name>
    <dbReference type="NCBI Taxonomy" id="698738"/>
    <lineage>
        <taxon>Bacteria</taxon>
        <taxon>Pseudomonadati</taxon>
        <taxon>Pseudomonadota</taxon>
        <taxon>Gammaproteobacteria</taxon>
        <taxon>Oceanospirillales</taxon>
        <taxon>Oceanospirillaceae</taxon>
        <taxon>Oleispira</taxon>
    </lineage>
</organism>
<keyword evidence="3" id="KW-1185">Reference proteome</keyword>
<sequence length="215" mass="23783">MTHKTALVIGATGLIGRHLVDELIASSRFTRVIALTRKPLLIDSTKFENHLVDFEQLENFATLFTADALFSCLGTTKKQVGSIEAQRRVDLDCQYRAAKIGREHGISEYFLVSSSGANANSPSAYLKMKGQLEEKILALDFPRSVIFRPSLLLGKRAEPRFGEDIAAKVMPLLKYIPFLNTYRPITGQQVAAKMAAVAEAEGKGKESYTLNQIFT</sequence>
<dbReference type="AlphaFoldDB" id="R4YUZ5"/>
<dbReference type="PANTHER" id="PTHR14097:SF7">
    <property type="entry name" value="OXIDOREDUCTASE HTATIP2"/>
    <property type="match status" value="1"/>
</dbReference>
<evidence type="ECO:0000313" key="3">
    <source>
        <dbReference type="Proteomes" id="UP000032749"/>
    </source>
</evidence>
<dbReference type="OrthoDB" id="9798632at2"/>
<dbReference type="KEGG" id="oai:OLEAN_C31330"/>
<name>R4YUZ5_OLEAN</name>
<proteinExistence type="predicted"/>
<dbReference type="InterPro" id="IPR036291">
    <property type="entry name" value="NAD(P)-bd_dom_sf"/>
</dbReference>
<protein>
    <submittedName>
        <fullName evidence="2">Putative NAD-dependent epimerase/dehydratase family protein</fullName>
    </submittedName>
</protein>
<evidence type="ECO:0000313" key="2">
    <source>
        <dbReference type="EMBL" id="CCK77309.1"/>
    </source>
</evidence>
<evidence type="ECO:0000259" key="1">
    <source>
        <dbReference type="Pfam" id="PF13460"/>
    </source>
</evidence>
<dbReference type="InterPro" id="IPR016040">
    <property type="entry name" value="NAD(P)-bd_dom"/>
</dbReference>
<dbReference type="STRING" id="698738.OLEAN_C31330"/>
<dbReference type="EMBL" id="FO203512">
    <property type="protein sequence ID" value="CCK77309.1"/>
    <property type="molecule type" value="Genomic_DNA"/>
</dbReference>
<dbReference type="Gene3D" id="3.40.50.720">
    <property type="entry name" value="NAD(P)-binding Rossmann-like Domain"/>
    <property type="match status" value="1"/>
</dbReference>
<dbReference type="PANTHER" id="PTHR14097">
    <property type="entry name" value="OXIDOREDUCTASE HTATIP2"/>
    <property type="match status" value="1"/>
</dbReference>
<dbReference type="Pfam" id="PF13460">
    <property type="entry name" value="NAD_binding_10"/>
    <property type="match status" value="1"/>
</dbReference>
<dbReference type="SUPFAM" id="SSF51735">
    <property type="entry name" value="NAD(P)-binding Rossmann-fold domains"/>
    <property type="match status" value="1"/>
</dbReference>
<dbReference type="HOGENOM" id="CLU_071330_2_0_6"/>
<accession>R4YUZ5</accession>
<dbReference type="Proteomes" id="UP000032749">
    <property type="component" value="Chromosome"/>
</dbReference>
<reference evidence="2 3" key="1">
    <citation type="journal article" date="2013" name="Nat. Commun.">
        <title>Genome sequence and functional genomic analysis of the oil-degrading bacterium Oleispira antarctica.</title>
        <authorList>
            <person name="Kube M."/>
            <person name="Chernikova T.N."/>
            <person name="Al-Ramahi Y."/>
            <person name="Beloqui A."/>
            <person name="Lopez-Cortez N."/>
            <person name="Guazzaroni M.E."/>
            <person name="Heipieper H.J."/>
            <person name="Klages S."/>
            <person name="Kotsyurbenko O.R."/>
            <person name="Langer I."/>
            <person name="Nechitaylo T.Y."/>
            <person name="Lunsdorf H."/>
            <person name="Fernandez M."/>
            <person name="Juarez S."/>
            <person name="Ciordia S."/>
            <person name="Singer A."/>
            <person name="Kagan O."/>
            <person name="Egorova O."/>
            <person name="Petit P.A."/>
            <person name="Stogios P."/>
            <person name="Kim Y."/>
            <person name="Tchigvintsev A."/>
            <person name="Flick R."/>
            <person name="Denaro R."/>
            <person name="Genovese M."/>
            <person name="Albar J.P."/>
            <person name="Reva O.N."/>
            <person name="Martinez-Gomariz M."/>
            <person name="Tran H."/>
            <person name="Ferrer M."/>
            <person name="Savchenko A."/>
            <person name="Yakunin A.F."/>
            <person name="Yakimov M.M."/>
            <person name="Golyshina O.V."/>
            <person name="Reinhardt R."/>
            <person name="Golyshin P.N."/>
        </authorList>
    </citation>
    <scope>NUCLEOTIDE SEQUENCE [LARGE SCALE GENOMIC DNA]</scope>
</reference>
<feature type="domain" description="NAD(P)-binding" evidence="1">
    <location>
        <begin position="10"/>
        <end position="132"/>
    </location>
</feature>